<evidence type="ECO:0000313" key="2">
    <source>
        <dbReference type="Proteomes" id="UP001054821"/>
    </source>
</evidence>
<reference evidence="1 2" key="1">
    <citation type="journal article" date="2022" name="G3 (Bethesda)">
        <title>Whole-genome sequence and methylome profiling of the almond [Prunus dulcis (Mill.) D.A. Webb] cultivar 'Nonpareil'.</title>
        <authorList>
            <person name="D'Amico-Willman K.M."/>
            <person name="Ouma W.Z."/>
            <person name="Meulia T."/>
            <person name="Sideli G.M."/>
            <person name="Gradziel T.M."/>
            <person name="Fresnedo-Ramirez J."/>
        </authorList>
    </citation>
    <scope>NUCLEOTIDE SEQUENCE [LARGE SCALE GENOMIC DNA]</scope>
    <source>
        <strain evidence="1">Clone GOH B32 T37-40</strain>
    </source>
</reference>
<organism evidence="1 2">
    <name type="scientific">Prunus dulcis</name>
    <name type="common">Almond</name>
    <name type="synonym">Amygdalus dulcis</name>
    <dbReference type="NCBI Taxonomy" id="3755"/>
    <lineage>
        <taxon>Eukaryota</taxon>
        <taxon>Viridiplantae</taxon>
        <taxon>Streptophyta</taxon>
        <taxon>Embryophyta</taxon>
        <taxon>Tracheophyta</taxon>
        <taxon>Spermatophyta</taxon>
        <taxon>Magnoliopsida</taxon>
        <taxon>eudicotyledons</taxon>
        <taxon>Gunneridae</taxon>
        <taxon>Pentapetalae</taxon>
        <taxon>rosids</taxon>
        <taxon>fabids</taxon>
        <taxon>Rosales</taxon>
        <taxon>Rosaceae</taxon>
        <taxon>Amygdaloideae</taxon>
        <taxon>Amygdaleae</taxon>
        <taxon>Prunus</taxon>
    </lineage>
</organism>
<dbReference type="AlphaFoldDB" id="A0AAD4WIB5"/>
<accession>A0AAD4WIB5</accession>
<dbReference type="EMBL" id="JAJFAZ020000002">
    <property type="protein sequence ID" value="KAI5342736.1"/>
    <property type="molecule type" value="Genomic_DNA"/>
</dbReference>
<sequence length="120" mass="13569">MSEIDVFRQPSCMVYVLSRVTLVTYSLVLRQVVSKRVSPISILLALIMGDRERDVAGPIMLADLDAQKVRIENLANEFGEIHNYCYKLLVATIEEITEAIIREATIKEATIKEAMVEEII</sequence>
<dbReference type="Proteomes" id="UP001054821">
    <property type="component" value="Chromosome 2"/>
</dbReference>
<name>A0AAD4WIB5_PRUDU</name>
<proteinExistence type="predicted"/>
<keyword evidence="2" id="KW-1185">Reference proteome</keyword>
<gene>
    <name evidence="1" type="ORF">L3X38_010612</name>
</gene>
<comment type="caution">
    <text evidence="1">The sequence shown here is derived from an EMBL/GenBank/DDBJ whole genome shotgun (WGS) entry which is preliminary data.</text>
</comment>
<evidence type="ECO:0000313" key="1">
    <source>
        <dbReference type="EMBL" id="KAI5342736.1"/>
    </source>
</evidence>
<protein>
    <submittedName>
        <fullName evidence="1">Uncharacterized protein</fullName>
    </submittedName>
</protein>